<name>A0A1G9Z5F5_9EURY</name>
<feature type="transmembrane region" description="Helical" evidence="1">
    <location>
        <begin position="12"/>
        <end position="33"/>
    </location>
</feature>
<keyword evidence="1" id="KW-0812">Transmembrane</keyword>
<dbReference type="RefSeq" id="WP_089735059.1">
    <property type="nucleotide sequence ID" value="NZ_FNIA01000018.1"/>
</dbReference>
<evidence type="ECO:0000313" key="2">
    <source>
        <dbReference type="EMBL" id="SDN16622.1"/>
    </source>
</evidence>
<keyword evidence="1" id="KW-0472">Membrane</keyword>
<reference evidence="2 3" key="1">
    <citation type="submission" date="2016-10" db="EMBL/GenBank/DDBJ databases">
        <authorList>
            <person name="de Groot N.N."/>
        </authorList>
    </citation>
    <scope>NUCLEOTIDE SEQUENCE [LARGE SCALE GENOMIC DNA]</scope>
    <source>
        <strain evidence="3">EB21,IBRC-M 10013,KCTC 4048</strain>
    </source>
</reference>
<sequence length="85" mass="8605">MRLTDDRGMNSQVAVVSIVAIAFVAVVTVFWAGPSVGKEVVPDGALSRNAGSPSVSNLTVQGSGVLGLPVGGNVFRDTFTLASEG</sequence>
<proteinExistence type="predicted"/>
<dbReference type="AlphaFoldDB" id="A0A1G9Z5F5"/>
<accession>A0A1G9Z5F5</accession>
<gene>
    <name evidence="2" type="ORF">SAMN05192554_11831</name>
</gene>
<keyword evidence="3" id="KW-1185">Reference proteome</keyword>
<evidence type="ECO:0000256" key="1">
    <source>
        <dbReference type="SAM" id="Phobius"/>
    </source>
</evidence>
<evidence type="ECO:0000313" key="3">
    <source>
        <dbReference type="Proteomes" id="UP000199370"/>
    </source>
</evidence>
<dbReference type="STRING" id="996166.SAMN05192554_11831"/>
<dbReference type="Proteomes" id="UP000199370">
    <property type="component" value="Unassembled WGS sequence"/>
</dbReference>
<keyword evidence="1" id="KW-1133">Transmembrane helix</keyword>
<protein>
    <submittedName>
        <fullName evidence="2">Uncharacterized protein</fullName>
    </submittedName>
</protein>
<organism evidence="2 3">
    <name type="scientific">Haloarchaeobius iranensis</name>
    <dbReference type="NCBI Taxonomy" id="996166"/>
    <lineage>
        <taxon>Archaea</taxon>
        <taxon>Methanobacteriati</taxon>
        <taxon>Methanobacteriota</taxon>
        <taxon>Stenosarchaea group</taxon>
        <taxon>Halobacteria</taxon>
        <taxon>Halobacteriales</taxon>
        <taxon>Halorubellaceae</taxon>
        <taxon>Haloarchaeobius</taxon>
    </lineage>
</organism>
<dbReference type="EMBL" id="FNIA01000018">
    <property type="protein sequence ID" value="SDN16622.1"/>
    <property type="molecule type" value="Genomic_DNA"/>
</dbReference>